<dbReference type="InterPro" id="IPR027417">
    <property type="entry name" value="P-loop_NTPase"/>
</dbReference>
<dbReference type="SUPFAM" id="SSF52540">
    <property type="entry name" value="P-loop containing nucleoside triphosphate hydrolases"/>
    <property type="match status" value="1"/>
</dbReference>
<dbReference type="Gene3D" id="3.40.50.300">
    <property type="entry name" value="P-loop containing nucleotide triphosphate hydrolases"/>
    <property type="match status" value="1"/>
</dbReference>
<dbReference type="PANTHER" id="PTHR41930:SF1">
    <property type="entry name" value="DEPHOSPHO-COA KINASE"/>
    <property type="match status" value="1"/>
</dbReference>
<name>A0A9X3NBY9_9ACTN</name>
<comment type="caution">
    <text evidence="1">The sequence shown here is derived from an EMBL/GenBank/DDBJ whole genome shotgun (WGS) entry which is preliminary data.</text>
</comment>
<protein>
    <submittedName>
        <fullName evidence="1">AAA family ATPase</fullName>
    </submittedName>
</protein>
<evidence type="ECO:0000313" key="2">
    <source>
        <dbReference type="Proteomes" id="UP001147653"/>
    </source>
</evidence>
<gene>
    <name evidence="1" type="ORF">OJ997_23435</name>
</gene>
<proteinExistence type="predicted"/>
<dbReference type="AlphaFoldDB" id="A0A9X3NBY9"/>
<dbReference type="Pfam" id="PF13238">
    <property type="entry name" value="AAA_18"/>
    <property type="match status" value="1"/>
</dbReference>
<dbReference type="PANTHER" id="PTHR41930">
    <property type="entry name" value="UPF0200 PROTEIN MJ1399"/>
    <property type="match status" value="1"/>
</dbReference>
<dbReference type="PROSITE" id="PS00675">
    <property type="entry name" value="SIGMA54_INTERACT_1"/>
    <property type="match status" value="1"/>
</dbReference>
<keyword evidence="2" id="KW-1185">Reference proteome</keyword>
<dbReference type="EMBL" id="JAPDDP010000050">
    <property type="protein sequence ID" value="MDA0183284.1"/>
    <property type="molecule type" value="Genomic_DNA"/>
</dbReference>
<dbReference type="RefSeq" id="WP_270027677.1">
    <property type="nucleotide sequence ID" value="NZ_JAPDDP010000050.1"/>
</dbReference>
<reference evidence="1" key="1">
    <citation type="submission" date="2022-10" db="EMBL/GenBank/DDBJ databases">
        <title>The WGS of Solirubrobacter phytolaccae KCTC 29190.</title>
        <authorList>
            <person name="Jiang Z."/>
        </authorList>
    </citation>
    <scope>NUCLEOTIDE SEQUENCE</scope>
    <source>
        <strain evidence="1">KCTC 29190</strain>
    </source>
</reference>
<dbReference type="Proteomes" id="UP001147653">
    <property type="component" value="Unassembled WGS sequence"/>
</dbReference>
<organism evidence="1 2">
    <name type="scientific">Solirubrobacter phytolaccae</name>
    <dbReference type="NCBI Taxonomy" id="1404360"/>
    <lineage>
        <taxon>Bacteria</taxon>
        <taxon>Bacillati</taxon>
        <taxon>Actinomycetota</taxon>
        <taxon>Thermoleophilia</taxon>
        <taxon>Solirubrobacterales</taxon>
        <taxon>Solirubrobacteraceae</taxon>
        <taxon>Solirubrobacter</taxon>
    </lineage>
</organism>
<evidence type="ECO:0000313" key="1">
    <source>
        <dbReference type="EMBL" id="MDA0183284.1"/>
    </source>
</evidence>
<accession>A0A9X3NBY9</accession>
<dbReference type="InterPro" id="IPR025662">
    <property type="entry name" value="Sigma_54_int_dom_ATP-bd_1"/>
</dbReference>
<sequence>MSRPQVVVLTGQSGVGKSHVATSLAHHGYSVLDVAEALRDSLPRDEQRSRAFLGEEFIAREGRAAIFSAIRDAVEPGVDTVMDAVRLAETCEAIKGWQPASEVWLVEAERELRMERLRSRLRVTGELAPRALEAYQRFDDELPRLRQLADVVLVNDASLEHLEDQVVRVLAAREH</sequence>